<feature type="transmembrane region" description="Helical" evidence="8">
    <location>
        <begin position="526"/>
        <end position="545"/>
    </location>
</feature>
<dbReference type="Proteomes" id="UP000193104">
    <property type="component" value="Unassembled WGS sequence"/>
</dbReference>
<feature type="transmembrane region" description="Helical" evidence="8">
    <location>
        <begin position="982"/>
        <end position="1008"/>
    </location>
</feature>
<keyword evidence="7 8" id="KW-0472">Membrane</keyword>
<comment type="subunit">
    <text evidence="8">Part of a tripartite efflux system composed of MdtA, MdtB and MdtC. MdtC forms a heteromultimer with MdtB.</text>
</comment>
<dbReference type="HAMAP" id="MF_01424">
    <property type="entry name" value="MdtC"/>
    <property type="match status" value="1"/>
</dbReference>
<organism evidence="9 10">
    <name type="scientific">Pantoea wallisii</name>
    <dbReference type="NCBI Taxonomy" id="1076551"/>
    <lineage>
        <taxon>Bacteria</taxon>
        <taxon>Pseudomonadati</taxon>
        <taxon>Pseudomonadota</taxon>
        <taxon>Gammaproteobacteria</taxon>
        <taxon>Enterobacterales</taxon>
        <taxon>Erwiniaceae</taxon>
        <taxon>Pantoea</taxon>
    </lineage>
</organism>
<keyword evidence="3 8" id="KW-1003">Cell membrane</keyword>
<feature type="transmembrane region" description="Helical" evidence="8">
    <location>
        <begin position="904"/>
        <end position="929"/>
    </location>
</feature>
<keyword evidence="4 8" id="KW-0997">Cell inner membrane</keyword>
<evidence type="ECO:0000256" key="1">
    <source>
        <dbReference type="ARBA" id="ARBA00004429"/>
    </source>
</evidence>
<dbReference type="STRING" id="1076551.HA48_18125"/>
<sequence>MKFFALFIHRPVATTLLTLAIALAGLLGFRLLPVAPLPQLDFPVILVSASLPGASPETMAASVATPLERSLGRIAGVSEMTSTSSLGSTRIILVFDFDRDINGAARDVQAAINAAQSLLPSGMPNRPSYRKANPSDAPIMILTLTSDMYNPGQLYDYASTQLAQKLSQIDGVGDVTVGGSSLPAVRVDLNPQALFNQGVSLDAVRTAISNANQRRPQGAIDDIKQRWQVRTNDELQTAADYQPLVVHYNNGAAVRLSDVANVQDSVQDVRNAGMTNGKPAVLLVVRKSPEANIIDTVDRIRAELPQLHEVIPAAIDLQIAQDRSPTIRASLHEVEQSLVIAVGLVILVVFMFLRDGRATLIPAAAVPVSLIGTFAAMYLCGFSLNNLSLMALTIATGFVVDDAIVVLENIARHVEEGMKPLQAALTGVREVGFTVLSMSLSLIAVFLPLLMIGGIIGRFFSEFAITLSVAILISLLISITLTPMMCAYLLKPQTAQRPPRPRGFARLLPGVQNGYARSLGWVLNHAIWVLMLLLATVGLTIWLFISIPKTFLPEQDTGRLSGFISADQSISFQAMRGKLQDFMNIIKADPAVDNVTGFTGGSRTNSGMMFVSLKPLAARSESAQAVIARLRTKLAKEPGANLYLNAVQDIRVGGRESNASYQYSLLSDNLADLREWEPKIRQAFAALPQLADVNSDQQDNGSEMALTYDRASMARLGIDVSAANALLNNAFGQRQISTIYQPLNQYKVVMEVDPRYTQDISALDQMFVINSDGKAIPLSWFAKWQPANAPLSVNHQGLSAASTISFNLPEGVSLSQASEAIDRTITAIGVPSSVRGSFAGTAQVFQDSQSNQLWLMLAAIAAVYIVLGILYESYVHPLTILSTLPSAGVGALLALRLFDTPFSLIALIGILLLIGIVKKNAIMMVDFALEAERKGNLSPREAIFQACQLRFRPILMTTLAALFGALPLVLTSGDGAELRQPLGITIAGGLVMSQLLTLYTTPVVYLMMDKLRRRKRKRVFVTG</sequence>
<keyword evidence="2 8" id="KW-0813">Transport</keyword>
<dbReference type="PRINTS" id="PR00702">
    <property type="entry name" value="ACRIFLAVINRP"/>
</dbReference>
<dbReference type="PANTHER" id="PTHR32063:SF34">
    <property type="entry name" value="MULTIDRUG RESISTANCE PROTEIN MDTC"/>
    <property type="match status" value="1"/>
</dbReference>
<comment type="subcellular location">
    <subcellularLocation>
        <location evidence="1 8">Cell inner membrane</location>
        <topology evidence="1 8">Multi-pass membrane protein</topology>
    </subcellularLocation>
</comment>
<evidence type="ECO:0000256" key="6">
    <source>
        <dbReference type="ARBA" id="ARBA00022989"/>
    </source>
</evidence>
<feature type="transmembrane region" description="Helical" evidence="8">
    <location>
        <begin position="360"/>
        <end position="384"/>
    </location>
</feature>
<dbReference type="OrthoDB" id="9757904at2"/>
<keyword evidence="5 8" id="KW-0812">Transmembrane</keyword>
<evidence type="ECO:0000256" key="2">
    <source>
        <dbReference type="ARBA" id="ARBA00022448"/>
    </source>
</evidence>
<accession>A0A1X1D0M7</accession>
<feature type="transmembrane region" description="Helical" evidence="8">
    <location>
        <begin position="336"/>
        <end position="353"/>
    </location>
</feature>
<feature type="transmembrane region" description="Helical" evidence="8">
    <location>
        <begin position="463"/>
        <end position="490"/>
    </location>
</feature>
<dbReference type="NCBIfam" id="NF033617">
    <property type="entry name" value="RND_permease_2"/>
    <property type="match status" value="1"/>
</dbReference>
<proteinExistence type="inferred from homology"/>
<dbReference type="Gene3D" id="3.30.70.1320">
    <property type="entry name" value="Multidrug efflux transporter AcrB pore domain like"/>
    <property type="match status" value="1"/>
</dbReference>
<evidence type="ECO:0000313" key="10">
    <source>
        <dbReference type="Proteomes" id="UP000193104"/>
    </source>
</evidence>
<dbReference type="FunFam" id="3.30.2090.10:FF:000004">
    <property type="entry name" value="Multidrug resistance protein MdtC"/>
    <property type="match status" value="1"/>
</dbReference>
<dbReference type="Gene3D" id="3.30.70.1440">
    <property type="entry name" value="Multidrug efflux transporter AcrB pore domain"/>
    <property type="match status" value="1"/>
</dbReference>
<dbReference type="RefSeq" id="WP_128602621.1">
    <property type="nucleotide sequence ID" value="NZ_MLFS01000064.1"/>
</dbReference>
<reference evidence="9 10" key="1">
    <citation type="journal article" date="2017" name="Antonie Van Leeuwenhoek">
        <title>Phylogenomic resolution of the bacterial genus Pantoea and its relationship with Erwinia and Tatumella.</title>
        <authorList>
            <person name="Palmer M."/>
            <person name="Steenkamp E.T."/>
            <person name="Coetzee M.P."/>
            <person name="Chan W.Y."/>
            <person name="van Zyl E."/>
            <person name="De Maayer P."/>
            <person name="Coutinho T.A."/>
            <person name="Blom J."/>
            <person name="Smits T.H."/>
            <person name="Duffy B."/>
            <person name="Venter S.N."/>
        </authorList>
    </citation>
    <scope>NUCLEOTIDE SEQUENCE [LARGE SCALE GENOMIC DNA]</scope>
    <source>
        <strain evidence="9 10">LMG 26277</strain>
    </source>
</reference>
<dbReference type="InterPro" id="IPR001036">
    <property type="entry name" value="Acrflvin-R"/>
</dbReference>
<feature type="transmembrane region" description="Helical" evidence="8">
    <location>
        <begin position="949"/>
        <end position="970"/>
    </location>
</feature>
<evidence type="ECO:0000256" key="7">
    <source>
        <dbReference type="ARBA" id="ARBA00023136"/>
    </source>
</evidence>
<dbReference type="Gene3D" id="3.30.70.1430">
    <property type="entry name" value="Multidrug efflux transporter AcrB pore domain"/>
    <property type="match status" value="2"/>
</dbReference>
<dbReference type="FunFam" id="1.20.1640.10:FF:000001">
    <property type="entry name" value="Efflux pump membrane transporter"/>
    <property type="match status" value="1"/>
</dbReference>
<dbReference type="NCBIfam" id="NF007905">
    <property type="entry name" value="PRK10614.1"/>
    <property type="match status" value="1"/>
</dbReference>
<feature type="transmembrane region" description="Helical" evidence="8">
    <location>
        <begin position="853"/>
        <end position="871"/>
    </location>
</feature>
<dbReference type="AlphaFoldDB" id="A0A1X1D0M7"/>
<feature type="transmembrane region" description="Helical" evidence="8">
    <location>
        <begin position="431"/>
        <end position="457"/>
    </location>
</feature>
<dbReference type="Pfam" id="PF00873">
    <property type="entry name" value="ACR_tran"/>
    <property type="match status" value="1"/>
</dbReference>
<name>A0A1X1D0M7_9GAMM</name>
<dbReference type="FunFam" id="3.30.70.1430:FF:000001">
    <property type="entry name" value="Efflux pump membrane transporter"/>
    <property type="match status" value="1"/>
</dbReference>
<dbReference type="GO" id="GO:0042910">
    <property type="term" value="F:xenobiotic transmembrane transporter activity"/>
    <property type="evidence" value="ECO:0007669"/>
    <property type="project" value="TreeGrafter"/>
</dbReference>
<evidence type="ECO:0000313" key="9">
    <source>
        <dbReference type="EMBL" id="ORM70140.1"/>
    </source>
</evidence>
<dbReference type="EMBL" id="MLFS01000064">
    <property type="protein sequence ID" value="ORM70140.1"/>
    <property type="molecule type" value="Genomic_DNA"/>
</dbReference>
<evidence type="ECO:0000256" key="8">
    <source>
        <dbReference type="HAMAP-Rule" id="MF_01424"/>
    </source>
</evidence>
<comment type="caution">
    <text evidence="9">The sequence shown here is derived from an EMBL/GenBank/DDBJ whole genome shotgun (WGS) entry which is preliminary data.</text>
</comment>
<dbReference type="GO" id="GO:0005886">
    <property type="term" value="C:plasma membrane"/>
    <property type="evidence" value="ECO:0007669"/>
    <property type="project" value="UniProtKB-SubCell"/>
</dbReference>
<dbReference type="SUPFAM" id="SSF82714">
    <property type="entry name" value="Multidrug efflux transporter AcrB TolC docking domain, DN and DC subdomains"/>
    <property type="match status" value="2"/>
</dbReference>
<dbReference type="InterPro" id="IPR023931">
    <property type="entry name" value="Multidrug-R_MdtC"/>
</dbReference>
<comment type="similarity">
    <text evidence="8">Belongs to the resistance-nodulation-cell division (RND) (TC 2.A.6) family. MdtC subfamily.</text>
</comment>
<dbReference type="InterPro" id="IPR027463">
    <property type="entry name" value="AcrB_DN_DC_subdom"/>
</dbReference>
<dbReference type="SUPFAM" id="SSF82866">
    <property type="entry name" value="Multidrug efflux transporter AcrB transmembrane domain"/>
    <property type="match status" value="2"/>
</dbReference>
<protein>
    <recommendedName>
        <fullName evidence="8">Multidrug resistance protein MdtC</fullName>
    </recommendedName>
    <alternativeName>
        <fullName evidence="8">Multidrug transporter MdtC</fullName>
    </alternativeName>
</protein>
<evidence type="ECO:0000256" key="4">
    <source>
        <dbReference type="ARBA" id="ARBA00022519"/>
    </source>
</evidence>
<gene>
    <name evidence="8" type="primary">mdtC</name>
    <name evidence="9" type="ORF">HA48_18125</name>
</gene>
<evidence type="ECO:0000256" key="3">
    <source>
        <dbReference type="ARBA" id="ARBA00022475"/>
    </source>
</evidence>
<dbReference type="SUPFAM" id="SSF82693">
    <property type="entry name" value="Multidrug efflux transporter AcrB pore domain, PN1, PN2, PC1 and PC2 subdomains"/>
    <property type="match status" value="4"/>
</dbReference>
<evidence type="ECO:0000256" key="5">
    <source>
        <dbReference type="ARBA" id="ARBA00022692"/>
    </source>
</evidence>
<comment type="caution">
    <text evidence="8">Lacks conserved residue(s) required for the propagation of feature annotation.</text>
</comment>
<dbReference type="Gene3D" id="1.20.1640.10">
    <property type="entry name" value="Multidrug efflux transporter AcrB transmembrane domain"/>
    <property type="match status" value="2"/>
</dbReference>
<keyword evidence="6 8" id="KW-1133">Transmembrane helix</keyword>
<keyword evidence="10" id="KW-1185">Reference proteome</keyword>
<dbReference type="Gene3D" id="3.30.2090.10">
    <property type="entry name" value="Multidrug efflux transporter AcrB TolC docking domain, DN and DC subdomains"/>
    <property type="match status" value="2"/>
</dbReference>
<dbReference type="PANTHER" id="PTHR32063">
    <property type="match status" value="1"/>
</dbReference>